<feature type="region of interest" description="Disordered" evidence="2">
    <location>
        <begin position="25"/>
        <end position="44"/>
    </location>
</feature>
<dbReference type="PROSITE" id="PS51257">
    <property type="entry name" value="PROKAR_LIPOPROTEIN"/>
    <property type="match status" value="1"/>
</dbReference>
<feature type="signal peptide" evidence="3">
    <location>
        <begin position="1"/>
        <end position="24"/>
    </location>
</feature>
<dbReference type="Gene3D" id="3.40.190.10">
    <property type="entry name" value="Periplasmic binding protein-like II"/>
    <property type="match status" value="1"/>
</dbReference>
<comment type="similarity">
    <text evidence="1">Belongs to the UPF0065 (bug) family.</text>
</comment>
<evidence type="ECO:0000256" key="1">
    <source>
        <dbReference type="ARBA" id="ARBA00006987"/>
    </source>
</evidence>
<reference evidence="5" key="1">
    <citation type="submission" date="2016-04" db="EMBL/GenBank/DDBJ databases">
        <authorList>
            <person name="Lyu Z."/>
            <person name="Lyu W."/>
        </authorList>
    </citation>
    <scope>NUCLEOTIDE SEQUENCE [LARGE SCALE GENOMIC DNA]</scope>
    <source>
        <strain evidence="5">C44</strain>
    </source>
</reference>
<dbReference type="CDD" id="cd07012">
    <property type="entry name" value="PBP2_Bug_TTT"/>
    <property type="match status" value="1"/>
</dbReference>
<evidence type="ECO:0000256" key="3">
    <source>
        <dbReference type="SAM" id="SignalP"/>
    </source>
</evidence>
<evidence type="ECO:0000313" key="4">
    <source>
        <dbReference type="EMBL" id="OAS82552.1"/>
    </source>
</evidence>
<name>A0A179SQH5_9BACI</name>
<feature type="chain" id="PRO_5039672536" description="Tripartite tricarboxylate transporter substrate binding protein" evidence="3">
    <location>
        <begin position="25"/>
        <end position="336"/>
    </location>
</feature>
<dbReference type="PANTHER" id="PTHR42928:SF5">
    <property type="entry name" value="BLR1237 PROTEIN"/>
    <property type="match status" value="1"/>
</dbReference>
<dbReference type="InterPro" id="IPR042100">
    <property type="entry name" value="Bug_dom1"/>
</dbReference>
<gene>
    <name evidence="4" type="ORF">A6K24_12975</name>
</gene>
<dbReference type="OrthoDB" id="8881899at2"/>
<protein>
    <recommendedName>
        <fullName evidence="6">Tripartite tricarboxylate transporter substrate binding protein</fullName>
    </recommendedName>
</protein>
<dbReference type="Pfam" id="PF03401">
    <property type="entry name" value="TctC"/>
    <property type="match status" value="1"/>
</dbReference>
<dbReference type="PIRSF" id="PIRSF017082">
    <property type="entry name" value="YflP"/>
    <property type="match status" value="1"/>
</dbReference>
<organism evidence="4 5">
    <name type="scientific">Metabacillus litoralis</name>
    <dbReference type="NCBI Taxonomy" id="152268"/>
    <lineage>
        <taxon>Bacteria</taxon>
        <taxon>Bacillati</taxon>
        <taxon>Bacillota</taxon>
        <taxon>Bacilli</taxon>
        <taxon>Bacillales</taxon>
        <taxon>Bacillaceae</taxon>
        <taxon>Metabacillus</taxon>
    </lineage>
</organism>
<sequence>MKRLLYFITMLLVIGLLSACSAHQGTSSNASGNESEGSKESDFPTKPISVIVSYDAGGGTDTTARTLTPYLEKELGVPVNVINQPGGSGWVGWTALATAKPDGYTIGYLNSPNIAGGLVNPSVKRDVTLDSFEVLANHVADPGVIAIRTGEDRFTNIEELIEYAKINKLKANGSGVASDEHLVSLLMNQKLGTKIDAVQFEGTANSSTAFLGGHIDILVTSAGEAYNLHNSGQLKVIGVAAKERSAFLPEVPTLEEAGYEGVYSQATRGLAAPKGVDPEKVKILQDALEKAINNAEHVKKMEKLGTQVSYANSDDYLSMLEQDIKDITDLKDLLGW</sequence>
<proteinExistence type="inferred from homology"/>
<evidence type="ECO:0008006" key="6">
    <source>
        <dbReference type="Google" id="ProtNLM"/>
    </source>
</evidence>
<comment type="caution">
    <text evidence="4">The sequence shown here is derived from an EMBL/GenBank/DDBJ whole genome shotgun (WGS) entry which is preliminary data.</text>
</comment>
<dbReference type="SUPFAM" id="SSF53850">
    <property type="entry name" value="Periplasmic binding protein-like II"/>
    <property type="match status" value="1"/>
</dbReference>
<dbReference type="Gene3D" id="3.40.190.150">
    <property type="entry name" value="Bordetella uptake gene, domain 1"/>
    <property type="match status" value="1"/>
</dbReference>
<dbReference type="PANTHER" id="PTHR42928">
    <property type="entry name" value="TRICARBOXYLATE-BINDING PROTEIN"/>
    <property type="match status" value="1"/>
</dbReference>
<dbReference type="RefSeq" id="WP_066340092.1">
    <property type="nucleotide sequence ID" value="NZ_LWSG01000045.1"/>
</dbReference>
<evidence type="ECO:0000313" key="5">
    <source>
        <dbReference type="Proteomes" id="UP000078534"/>
    </source>
</evidence>
<dbReference type="STRING" id="152268.A6K24_12975"/>
<dbReference type="InterPro" id="IPR005064">
    <property type="entry name" value="BUG"/>
</dbReference>
<keyword evidence="5" id="KW-1185">Reference proteome</keyword>
<accession>A0A179SQH5</accession>
<keyword evidence="3" id="KW-0732">Signal</keyword>
<dbReference type="EMBL" id="LWSG01000045">
    <property type="protein sequence ID" value="OAS82552.1"/>
    <property type="molecule type" value="Genomic_DNA"/>
</dbReference>
<evidence type="ECO:0000256" key="2">
    <source>
        <dbReference type="SAM" id="MobiDB-lite"/>
    </source>
</evidence>
<dbReference type="Proteomes" id="UP000078534">
    <property type="component" value="Unassembled WGS sequence"/>
</dbReference>
<dbReference type="AlphaFoldDB" id="A0A179SQH5"/>